<dbReference type="AlphaFoldDB" id="A0AAD1XDA1"/>
<protein>
    <submittedName>
        <fullName evidence="1">Uncharacterized protein</fullName>
    </submittedName>
</protein>
<organism evidence="1 2">
    <name type="scientific">Euplotes crassus</name>
    <dbReference type="NCBI Taxonomy" id="5936"/>
    <lineage>
        <taxon>Eukaryota</taxon>
        <taxon>Sar</taxon>
        <taxon>Alveolata</taxon>
        <taxon>Ciliophora</taxon>
        <taxon>Intramacronucleata</taxon>
        <taxon>Spirotrichea</taxon>
        <taxon>Hypotrichia</taxon>
        <taxon>Euplotida</taxon>
        <taxon>Euplotidae</taxon>
        <taxon>Moneuplotes</taxon>
    </lineage>
</organism>
<sequence>MKQDQFYQGDLSPYVYKTSPRKRHAVEYTIKRGMPRKSSSVLSDIKDKDLFHSKLDYMNYSYEYRKEWAKKNCRSNNKSVIFPSTTLDLIKSKYNKDIPNADFEKLIENKLPSERSYENRSRSVMKSYSSKKSNNLFKLIEGPSCKSQSTERLAFKVSRDKFRGLQDYSFNSGASSIQIQNSKQRSAGSKMKLLLPFTKSCIMRKNEFLKKKTRETLKKISDRRFSIAFQRKMDNSEYYQNERNKFRDQVKKIYEKEIKGCEGLEARTNQFQIKLIEMHQKIVKQFKDTEKVLNFEDVMFGYNRIEN</sequence>
<proteinExistence type="predicted"/>
<comment type="caution">
    <text evidence="1">The sequence shown here is derived from an EMBL/GenBank/DDBJ whole genome shotgun (WGS) entry which is preliminary data.</text>
</comment>
<dbReference type="Proteomes" id="UP001295684">
    <property type="component" value="Unassembled WGS sequence"/>
</dbReference>
<accession>A0AAD1XDA1</accession>
<evidence type="ECO:0000313" key="1">
    <source>
        <dbReference type="EMBL" id="CAI2370150.1"/>
    </source>
</evidence>
<dbReference type="EMBL" id="CAMPGE010011317">
    <property type="protein sequence ID" value="CAI2370150.1"/>
    <property type="molecule type" value="Genomic_DNA"/>
</dbReference>
<gene>
    <name evidence="1" type="ORF">ECRASSUSDP1_LOCUS11458</name>
</gene>
<name>A0AAD1XDA1_EUPCR</name>
<reference evidence="1" key="1">
    <citation type="submission" date="2023-07" db="EMBL/GenBank/DDBJ databases">
        <authorList>
            <consortium name="AG Swart"/>
            <person name="Singh M."/>
            <person name="Singh A."/>
            <person name="Seah K."/>
            <person name="Emmerich C."/>
        </authorList>
    </citation>
    <scope>NUCLEOTIDE SEQUENCE</scope>
    <source>
        <strain evidence="1">DP1</strain>
    </source>
</reference>
<evidence type="ECO:0000313" key="2">
    <source>
        <dbReference type="Proteomes" id="UP001295684"/>
    </source>
</evidence>
<keyword evidence="2" id="KW-1185">Reference proteome</keyword>